<keyword evidence="2" id="KW-1185">Reference proteome</keyword>
<name>A0AAF0Q8C0_SOLVR</name>
<protein>
    <submittedName>
        <fullName evidence="1">Uncharacterized protein</fullName>
    </submittedName>
</protein>
<evidence type="ECO:0000313" key="1">
    <source>
        <dbReference type="EMBL" id="WMV18897.1"/>
    </source>
</evidence>
<gene>
    <name evidence="1" type="ORF">MTR67_012282</name>
</gene>
<dbReference type="AlphaFoldDB" id="A0AAF0Q8C0"/>
<reference evidence="1" key="1">
    <citation type="submission" date="2023-08" db="EMBL/GenBank/DDBJ databases">
        <title>A de novo genome assembly of Solanum verrucosum Schlechtendal, a Mexican diploid species geographically isolated from the other diploid A-genome species in potato relatives.</title>
        <authorList>
            <person name="Hosaka K."/>
        </authorList>
    </citation>
    <scope>NUCLEOTIDE SEQUENCE</scope>
    <source>
        <tissue evidence="1">Young leaves</tissue>
    </source>
</reference>
<organism evidence="1 2">
    <name type="scientific">Solanum verrucosum</name>
    <dbReference type="NCBI Taxonomy" id="315347"/>
    <lineage>
        <taxon>Eukaryota</taxon>
        <taxon>Viridiplantae</taxon>
        <taxon>Streptophyta</taxon>
        <taxon>Embryophyta</taxon>
        <taxon>Tracheophyta</taxon>
        <taxon>Spermatophyta</taxon>
        <taxon>Magnoliopsida</taxon>
        <taxon>eudicotyledons</taxon>
        <taxon>Gunneridae</taxon>
        <taxon>Pentapetalae</taxon>
        <taxon>asterids</taxon>
        <taxon>lamiids</taxon>
        <taxon>Solanales</taxon>
        <taxon>Solanaceae</taxon>
        <taxon>Solanoideae</taxon>
        <taxon>Solaneae</taxon>
        <taxon>Solanum</taxon>
    </lineage>
</organism>
<dbReference type="Proteomes" id="UP001234989">
    <property type="component" value="Chromosome 3"/>
</dbReference>
<sequence length="48" mass="5093">MLMEGACPHRGIAPPRANSLVHVADSSASKFNFHKLVGTPPGHELVSQ</sequence>
<proteinExistence type="predicted"/>
<evidence type="ECO:0000313" key="2">
    <source>
        <dbReference type="Proteomes" id="UP001234989"/>
    </source>
</evidence>
<accession>A0AAF0Q8C0</accession>
<dbReference type="EMBL" id="CP133614">
    <property type="protein sequence ID" value="WMV18897.1"/>
    <property type="molecule type" value="Genomic_DNA"/>
</dbReference>